<feature type="transmembrane region" description="Helical" evidence="8">
    <location>
        <begin position="53"/>
        <end position="76"/>
    </location>
</feature>
<feature type="compositionally biased region" description="Basic and acidic residues" evidence="7">
    <location>
        <begin position="425"/>
        <end position="434"/>
    </location>
</feature>
<keyword evidence="10" id="KW-1185">Reference proteome</keyword>
<keyword evidence="6 8" id="KW-0472">Membrane</keyword>
<feature type="transmembrane region" description="Helical" evidence="8">
    <location>
        <begin position="276"/>
        <end position="301"/>
    </location>
</feature>
<dbReference type="AlphaFoldDB" id="A0AAN7SY26"/>
<evidence type="ECO:0000256" key="5">
    <source>
        <dbReference type="ARBA" id="ARBA00023098"/>
    </source>
</evidence>
<evidence type="ECO:0000256" key="2">
    <source>
        <dbReference type="ARBA" id="ARBA00022692"/>
    </source>
</evidence>
<comment type="subcellular location">
    <subcellularLocation>
        <location evidence="1">Endoplasmic reticulum membrane</location>
        <topology evidence="1">Multi-pass membrane protein</topology>
    </subcellularLocation>
</comment>
<reference evidence="9 10" key="1">
    <citation type="submission" date="2023-08" db="EMBL/GenBank/DDBJ databases">
        <title>Black Yeasts Isolated from many extreme environments.</title>
        <authorList>
            <person name="Coleine C."/>
            <person name="Stajich J.E."/>
            <person name="Selbmann L."/>
        </authorList>
    </citation>
    <scope>NUCLEOTIDE SEQUENCE [LARGE SCALE GENOMIC DNA]</scope>
    <source>
        <strain evidence="9 10">CCFEE 5910</strain>
    </source>
</reference>
<name>A0AAN7SY26_9EURO</name>
<feature type="region of interest" description="Disordered" evidence="7">
    <location>
        <begin position="373"/>
        <end position="471"/>
    </location>
</feature>
<evidence type="ECO:0000313" key="9">
    <source>
        <dbReference type="EMBL" id="KAK5084546.1"/>
    </source>
</evidence>
<evidence type="ECO:0000313" key="10">
    <source>
        <dbReference type="Proteomes" id="UP001309876"/>
    </source>
</evidence>
<comment type="caution">
    <text evidence="9">The sequence shown here is derived from an EMBL/GenBank/DDBJ whole genome shotgun (WGS) entry which is preliminary data.</text>
</comment>
<protein>
    <recommendedName>
        <fullName evidence="11">Seipin</fullName>
    </recommendedName>
</protein>
<dbReference type="GO" id="GO:0006629">
    <property type="term" value="P:lipid metabolic process"/>
    <property type="evidence" value="ECO:0007669"/>
    <property type="project" value="UniProtKB-KW"/>
</dbReference>
<evidence type="ECO:0000256" key="7">
    <source>
        <dbReference type="SAM" id="MobiDB-lite"/>
    </source>
</evidence>
<feature type="compositionally biased region" description="Polar residues" evidence="7">
    <location>
        <begin position="435"/>
        <end position="453"/>
    </location>
</feature>
<dbReference type="Pfam" id="PF06775">
    <property type="entry name" value="Seipin"/>
    <property type="match status" value="1"/>
</dbReference>
<sequence>MLREALEQSGVAGLVGWNKSDDEDDILHRAWEAAIYPFQLAISPTAIKTYLTVFLFLSTSFILLSISTSAFGLFYYNFIPQTDFEQPIYLQYGADRYPSAEVALDTSVFISQQPYDVSIVLHMPRDPVNLAAGNFMLDLTLHGSVDGLTASVLETLNMQENVPSSVLHRARRSALMPYASPTTDLVSKLVRLPLHLLSWHDSDSVELTVPMFEEVEFARGADNIPKTAVLEIQTQRPLSSLKEDNCGQPQLHIYNAKLVFQVRFHGLRYLIYNYRLLAFAVFSTLFYTVSISTLALVWAVVATVLRSKDKTALIKIEQEQKIKQEPGIDTSDPPRTTTDYKSDKTLRLEGTDRSENEPMEVYNASSGLAQGAEFTPQTSEPASATSQDRSATVEDAGGAPEEQADDEDEEESEDEFEQLQRLRRKMEQDARQRQLEMQQHDSGLGTSMESENTAAARSGLARRSSSRRGKE</sequence>
<dbReference type="GO" id="GO:0005789">
    <property type="term" value="C:endoplasmic reticulum membrane"/>
    <property type="evidence" value="ECO:0007669"/>
    <property type="project" value="UniProtKB-SubCell"/>
</dbReference>
<evidence type="ECO:0000256" key="1">
    <source>
        <dbReference type="ARBA" id="ARBA00004477"/>
    </source>
</evidence>
<dbReference type="InterPro" id="IPR009617">
    <property type="entry name" value="Seipin"/>
</dbReference>
<dbReference type="EMBL" id="JAVRRJ010000005">
    <property type="protein sequence ID" value="KAK5084546.1"/>
    <property type="molecule type" value="Genomic_DNA"/>
</dbReference>
<evidence type="ECO:0008006" key="11">
    <source>
        <dbReference type="Google" id="ProtNLM"/>
    </source>
</evidence>
<dbReference type="CDD" id="cd23995">
    <property type="entry name" value="Seipin_BSCL2_like"/>
    <property type="match status" value="1"/>
</dbReference>
<dbReference type="Proteomes" id="UP001309876">
    <property type="component" value="Unassembled WGS sequence"/>
</dbReference>
<feature type="compositionally biased region" description="Polar residues" evidence="7">
    <location>
        <begin position="375"/>
        <end position="390"/>
    </location>
</feature>
<feature type="compositionally biased region" description="Acidic residues" evidence="7">
    <location>
        <begin position="402"/>
        <end position="417"/>
    </location>
</feature>
<accession>A0AAN7SY26</accession>
<keyword evidence="2 8" id="KW-0812">Transmembrane</keyword>
<dbReference type="GO" id="GO:0140042">
    <property type="term" value="P:lipid droplet formation"/>
    <property type="evidence" value="ECO:0007669"/>
    <property type="project" value="UniProtKB-ARBA"/>
</dbReference>
<evidence type="ECO:0000256" key="8">
    <source>
        <dbReference type="SAM" id="Phobius"/>
    </source>
</evidence>
<feature type="region of interest" description="Disordered" evidence="7">
    <location>
        <begin position="324"/>
        <end position="358"/>
    </location>
</feature>
<feature type="compositionally biased region" description="Basic and acidic residues" evidence="7">
    <location>
        <begin position="338"/>
        <end position="356"/>
    </location>
</feature>
<keyword evidence="3" id="KW-0256">Endoplasmic reticulum</keyword>
<organism evidence="9 10">
    <name type="scientific">Lithohypha guttulata</name>
    <dbReference type="NCBI Taxonomy" id="1690604"/>
    <lineage>
        <taxon>Eukaryota</taxon>
        <taxon>Fungi</taxon>
        <taxon>Dikarya</taxon>
        <taxon>Ascomycota</taxon>
        <taxon>Pezizomycotina</taxon>
        <taxon>Eurotiomycetes</taxon>
        <taxon>Chaetothyriomycetidae</taxon>
        <taxon>Chaetothyriales</taxon>
        <taxon>Trichomeriaceae</taxon>
        <taxon>Lithohypha</taxon>
    </lineage>
</organism>
<dbReference type="PANTHER" id="PTHR21212">
    <property type="entry name" value="BERNARDINELLI-SEIP CONGENITAL LIPODYSTROPHY 2 HOMOLOG BSCL2 PROTEIN"/>
    <property type="match status" value="1"/>
</dbReference>
<gene>
    <name evidence="9" type="ORF">LTR05_005624</name>
</gene>
<evidence type="ECO:0000256" key="3">
    <source>
        <dbReference type="ARBA" id="ARBA00022824"/>
    </source>
</evidence>
<evidence type="ECO:0000256" key="4">
    <source>
        <dbReference type="ARBA" id="ARBA00022989"/>
    </source>
</evidence>
<keyword evidence="5" id="KW-0443">Lipid metabolism</keyword>
<feature type="compositionally biased region" description="Low complexity" evidence="7">
    <location>
        <begin position="454"/>
        <end position="463"/>
    </location>
</feature>
<evidence type="ECO:0000256" key="6">
    <source>
        <dbReference type="ARBA" id="ARBA00023136"/>
    </source>
</evidence>
<keyword evidence="4 8" id="KW-1133">Transmembrane helix</keyword>
<proteinExistence type="predicted"/>
<dbReference type="PANTHER" id="PTHR21212:SF0">
    <property type="entry name" value="SEIPIN"/>
    <property type="match status" value="1"/>
</dbReference>